<keyword evidence="3" id="KW-1185">Reference proteome</keyword>
<evidence type="ECO:0000256" key="1">
    <source>
        <dbReference type="SAM" id="SignalP"/>
    </source>
</evidence>
<feature type="chain" id="PRO_5005870775" description="DUF4412 domain-containing protein" evidence="1">
    <location>
        <begin position="23"/>
        <end position="258"/>
    </location>
</feature>
<dbReference type="PATRIC" id="fig|187330.3.peg.1749"/>
<dbReference type="RefSeq" id="WP_054453026.1">
    <property type="nucleotide sequence ID" value="NZ_LHPH01000003.1"/>
</dbReference>
<evidence type="ECO:0008006" key="4">
    <source>
        <dbReference type="Google" id="ProtNLM"/>
    </source>
</evidence>
<organism evidence="2 3">
    <name type="scientific">Pseudoalteromonas porphyrae</name>
    <dbReference type="NCBI Taxonomy" id="187330"/>
    <lineage>
        <taxon>Bacteria</taxon>
        <taxon>Pseudomonadati</taxon>
        <taxon>Pseudomonadota</taxon>
        <taxon>Gammaproteobacteria</taxon>
        <taxon>Alteromonadales</taxon>
        <taxon>Pseudoalteromonadaceae</taxon>
        <taxon>Pseudoalteromonas</taxon>
    </lineage>
</organism>
<accession>A0A0N1EZU0</accession>
<protein>
    <recommendedName>
        <fullName evidence="4">DUF4412 domain-containing protein</fullName>
    </recommendedName>
</protein>
<feature type="signal peptide" evidence="1">
    <location>
        <begin position="1"/>
        <end position="22"/>
    </location>
</feature>
<dbReference type="OrthoDB" id="6313474at2"/>
<reference evidence="2 3" key="1">
    <citation type="submission" date="2015-08" db="EMBL/GenBank/DDBJ databases">
        <title>Draft Genome Sequence of Pseudoalteromonas porphyrae UCD-SED14.</title>
        <authorList>
            <person name="Coil D.A."/>
            <person name="Jospin G."/>
            <person name="Lee R.D."/>
            <person name="Eisen J.A."/>
        </authorList>
    </citation>
    <scope>NUCLEOTIDE SEQUENCE [LARGE SCALE GENOMIC DNA]</scope>
    <source>
        <strain evidence="2 3">UCD-SED14</strain>
    </source>
</reference>
<dbReference type="Proteomes" id="UP000037848">
    <property type="component" value="Unassembled WGS sequence"/>
</dbReference>
<gene>
    <name evidence="2" type="ORF">ADS77_03545</name>
</gene>
<proteinExistence type="predicted"/>
<dbReference type="AlphaFoldDB" id="A0A0N1EZU0"/>
<sequence>MQKNIKLVAIFFFLLISSQTVANSNNLTVKYEVIKGGEHFADITIKVNDTYLRTDYQLKDEKLTEMTVKWKGQYVIEHKTQRAYLLDYNVTNQRAEDARKEMAAQITNISAEQIFEMSIDPINDESEFICYEKVGNNKLVGKFEGDVDHEIQYLELPNKYMSQKQYDWLLSRAKEDRKFGQAFVAILEQPLSEVIRRVSYQHAVLPVQIKTYDYDINLKSVDSKFIDESELQIKAGIIQADMTHSAIQFLESLSQRFK</sequence>
<evidence type="ECO:0000313" key="2">
    <source>
        <dbReference type="EMBL" id="KPH64894.1"/>
    </source>
</evidence>
<evidence type="ECO:0000313" key="3">
    <source>
        <dbReference type="Proteomes" id="UP000037848"/>
    </source>
</evidence>
<keyword evidence="1" id="KW-0732">Signal</keyword>
<comment type="caution">
    <text evidence="2">The sequence shown here is derived from an EMBL/GenBank/DDBJ whole genome shotgun (WGS) entry which is preliminary data.</text>
</comment>
<dbReference type="EMBL" id="LHPH01000003">
    <property type="protein sequence ID" value="KPH64894.1"/>
    <property type="molecule type" value="Genomic_DNA"/>
</dbReference>
<name>A0A0N1EZU0_9GAMM</name>